<dbReference type="EMBL" id="JBBKAM010000002">
    <property type="protein sequence ID" value="MEJ8644442.1"/>
    <property type="molecule type" value="Genomic_DNA"/>
</dbReference>
<keyword evidence="4" id="KW-1185">Reference proteome</keyword>
<feature type="transmembrane region" description="Helical" evidence="2">
    <location>
        <begin position="87"/>
        <end position="105"/>
    </location>
</feature>
<feature type="region of interest" description="Disordered" evidence="1">
    <location>
        <begin position="1"/>
        <end position="28"/>
    </location>
</feature>
<organism evidence="3 4">
    <name type="scientific">Streptomyces caledonius</name>
    <dbReference type="NCBI Taxonomy" id="3134107"/>
    <lineage>
        <taxon>Bacteria</taxon>
        <taxon>Bacillati</taxon>
        <taxon>Actinomycetota</taxon>
        <taxon>Actinomycetes</taxon>
        <taxon>Kitasatosporales</taxon>
        <taxon>Streptomycetaceae</taxon>
        <taxon>Streptomyces</taxon>
    </lineage>
</organism>
<gene>
    <name evidence="3" type="ORF">WKI68_30290</name>
</gene>
<name>A0ABU8U964_9ACTN</name>
<evidence type="ECO:0000313" key="4">
    <source>
        <dbReference type="Proteomes" id="UP001382904"/>
    </source>
</evidence>
<keyword evidence="2" id="KW-0812">Transmembrane</keyword>
<feature type="compositionally biased region" description="Low complexity" evidence="1">
    <location>
        <begin position="11"/>
        <end position="25"/>
    </location>
</feature>
<protein>
    <submittedName>
        <fullName evidence="3">YcxB family protein</fullName>
    </submittedName>
</protein>
<sequence>MNTGEDHRAQQAEQTGQGGATAEQGPGQGPEQVVLVYRLTLADIRGAVRARARRTRAGRAETLLLPLLSVAAVVGLCLLQGTLSIVTAASAAVALVVATCGVFSIRRSMARQVYSVVEQYGECRTVAGERGTATTGETMSYTMDWMLFPQYTETPELFVLVGGTRAAAIGVLPKRGAQHPADIDRLRAILDRNLRRV</sequence>
<accession>A0ABU8U964</accession>
<reference evidence="3 4" key="1">
    <citation type="submission" date="2024-03" db="EMBL/GenBank/DDBJ databases">
        <title>Novel Streptomyces species of biotechnological and ecological value are a feature of Machair soil.</title>
        <authorList>
            <person name="Prole J.R."/>
            <person name="Goodfellow M."/>
            <person name="Allenby N."/>
            <person name="Ward A.C."/>
        </authorList>
    </citation>
    <scope>NUCLEOTIDE SEQUENCE [LARGE SCALE GENOMIC DNA]</scope>
    <source>
        <strain evidence="3 4">MS1.HAVA.3</strain>
    </source>
</reference>
<feature type="compositionally biased region" description="Basic and acidic residues" evidence="1">
    <location>
        <begin position="1"/>
        <end position="10"/>
    </location>
</feature>
<evidence type="ECO:0000256" key="1">
    <source>
        <dbReference type="SAM" id="MobiDB-lite"/>
    </source>
</evidence>
<keyword evidence="2" id="KW-0472">Membrane</keyword>
<proteinExistence type="predicted"/>
<feature type="transmembrane region" description="Helical" evidence="2">
    <location>
        <begin position="63"/>
        <end position="81"/>
    </location>
</feature>
<dbReference type="Proteomes" id="UP001382904">
    <property type="component" value="Unassembled WGS sequence"/>
</dbReference>
<keyword evidence="2" id="KW-1133">Transmembrane helix</keyword>
<comment type="caution">
    <text evidence="3">The sequence shown here is derived from an EMBL/GenBank/DDBJ whole genome shotgun (WGS) entry which is preliminary data.</text>
</comment>
<evidence type="ECO:0000256" key="2">
    <source>
        <dbReference type="SAM" id="Phobius"/>
    </source>
</evidence>
<evidence type="ECO:0000313" key="3">
    <source>
        <dbReference type="EMBL" id="MEJ8644442.1"/>
    </source>
</evidence>